<name>A0A8T1SIL1_CHESE</name>
<dbReference type="PANTHER" id="PTHR36861:SF1">
    <property type="entry name" value="COILED-COIL DOMAIN-CONTAINING PROTEIN 116"/>
    <property type="match status" value="1"/>
</dbReference>
<feature type="compositionally biased region" description="Pro residues" evidence="1">
    <location>
        <begin position="469"/>
        <end position="483"/>
    </location>
</feature>
<protein>
    <submittedName>
        <fullName evidence="2">Coiled-coil domain containing 116</fullName>
    </submittedName>
</protein>
<keyword evidence="3" id="KW-1185">Reference proteome</keyword>
<feature type="non-terminal residue" evidence="2">
    <location>
        <position position="826"/>
    </location>
</feature>
<feature type="region of interest" description="Disordered" evidence="1">
    <location>
        <begin position="723"/>
        <end position="826"/>
    </location>
</feature>
<feature type="compositionally biased region" description="Polar residues" evidence="1">
    <location>
        <begin position="521"/>
        <end position="534"/>
    </location>
</feature>
<accession>A0A8T1SIL1</accession>
<feature type="compositionally biased region" description="Basic and acidic residues" evidence="1">
    <location>
        <begin position="418"/>
        <end position="431"/>
    </location>
</feature>
<dbReference type="Proteomes" id="UP000765507">
    <property type="component" value="Unassembled WGS sequence"/>
</dbReference>
<dbReference type="InterPro" id="IPR031532">
    <property type="entry name" value="DUF4702"/>
</dbReference>
<evidence type="ECO:0000313" key="2">
    <source>
        <dbReference type="EMBL" id="KAG6928463.1"/>
    </source>
</evidence>
<dbReference type="EMBL" id="JAHGAV010000214">
    <property type="protein sequence ID" value="KAG6928463.1"/>
    <property type="molecule type" value="Genomic_DNA"/>
</dbReference>
<reference evidence="2 3" key="1">
    <citation type="journal article" date="2020" name="G3 (Bethesda)">
        <title>Draft Genome of the Common Snapping Turtle, Chelydra serpentina, a Model for Phenotypic Plasticity in Reptiles.</title>
        <authorList>
            <person name="Das D."/>
            <person name="Singh S.K."/>
            <person name="Bierstedt J."/>
            <person name="Erickson A."/>
            <person name="Galli G.L.J."/>
            <person name="Crossley D.A. 2nd"/>
            <person name="Rhen T."/>
        </authorList>
    </citation>
    <scope>NUCLEOTIDE SEQUENCE [LARGE SCALE GENOMIC DNA]</scope>
    <source>
        <strain evidence="2">KW</strain>
    </source>
</reference>
<proteinExistence type="predicted"/>
<evidence type="ECO:0000313" key="3">
    <source>
        <dbReference type="Proteomes" id="UP000765507"/>
    </source>
</evidence>
<feature type="compositionally biased region" description="Polar residues" evidence="1">
    <location>
        <begin position="741"/>
        <end position="826"/>
    </location>
</feature>
<organism evidence="2 3">
    <name type="scientific">Chelydra serpentina</name>
    <name type="common">Snapping turtle</name>
    <name type="synonym">Testudo serpentina</name>
    <dbReference type="NCBI Taxonomy" id="8475"/>
    <lineage>
        <taxon>Eukaryota</taxon>
        <taxon>Metazoa</taxon>
        <taxon>Chordata</taxon>
        <taxon>Craniata</taxon>
        <taxon>Vertebrata</taxon>
        <taxon>Euteleostomi</taxon>
        <taxon>Archelosauria</taxon>
        <taxon>Testudinata</taxon>
        <taxon>Testudines</taxon>
        <taxon>Cryptodira</taxon>
        <taxon>Durocryptodira</taxon>
        <taxon>Americhelydia</taxon>
        <taxon>Chelydroidea</taxon>
        <taxon>Chelydridae</taxon>
        <taxon>Chelydra</taxon>
    </lineage>
</organism>
<feature type="compositionally biased region" description="Pro residues" evidence="1">
    <location>
        <begin position="496"/>
        <end position="506"/>
    </location>
</feature>
<dbReference type="OrthoDB" id="9837963at2759"/>
<sequence length="826" mass="92764">AGGGRRGSCRQERTESRCPFSTMVGSYYSGYLADDEDLQGAQLQRDKSSNKPTVTQVRKTYDWKALLRPTSPCGCQNPTVSRDVMAFSAFERDNKVEKKGKQDDPFSNIHGAAQDFSNFVDFLVDMDALDSLQQTMEEAIRKIKEVIMEDEEGFKEEVSSSPESESCTISCRKQWDCFSSSHYPSTSSSEEDCKECFKSKVRHNLGSETKLQNQSMLAKFLARAPKKETRRRTEDVAGIFHTKSVTEKSTDYYFRQEHFHIWAQLAESSVGRHEQRATSDFLSKIKKKDKSQFERDSSFDIKQIEKEITNVQKQPTPSDTILYYPGQQPFETLDVLEENKLFSALQDIVNQAILELLNATKKDGSPLFNMADDSGITGDSQPCGDDLNVTSLYEKSSSPGNIDESTQTTSENAEEEESKTREKTLKESTEKSKHRPKSKPKSPPEKPPSKPKYVPPPLPKSKPRVAEEAPPPKTKYVPPPLPKSKPRPPVEKPPPKPKYVPPPLPKPKPKKPPMVEEEHPFSQSTGHFLSSHQFHSQGHLKGKLYRRQEEIVDFLVENAAKHVLYKYNYEKSLSEKLGFISVPVTKVLLEIMFGFKKLKGSGIRLSSHIDWAEVYQQIHAKRPTKPPKLRSKSGDQKIAHSKPKMITGKVKLIEKPTEQNISSLPEITEIVPLKFPNDIPESGEDFQGLDSVEALRQMSFSRKSIIPTDSQRKLSSVLLDTEGQNSIESSRQSLSSRRASITSESNSKSPTVLLDTESQNSVEPQGQASSSRRTSINEGSNRNSSTILPDTEGQNSVESLRQSSFSQRTSITGDSSRKSSTVLPKI</sequence>
<feature type="region of interest" description="Disordered" evidence="1">
    <location>
        <begin position="392"/>
        <end position="534"/>
    </location>
</feature>
<gene>
    <name evidence="2" type="primary">CCDC116</name>
    <name evidence="2" type="ORF">G0U57_008040</name>
</gene>
<dbReference type="PANTHER" id="PTHR36861">
    <property type="entry name" value="COILED-COIL DOMAIN-CONTAINING PROTEIN 116"/>
    <property type="match status" value="1"/>
</dbReference>
<dbReference type="Pfam" id="PF15774">
    <property type="entry name" value="DUF4702"/>
    <property type="match status" value="1"/>
</dbReference>
<evidence type="ECO:0000256" key="1">
    <source>
        <dbReference type="SAM" id="MobiDB-lite"/>
    </source>
</evidence>
<dbReference type="AlphaFoldDB" id="A0A8T1SIL1"/>
<comment type="caution">
    <text evidence="2">The sequence shown here is derived from an EMBL/GenBank/DDBJ whole genome shotgun (WGS) entry which is preliminary data.</text>
</comment>
<feature type="compositionally biased region" description="Low complexity" evidence="1">
    <location>
        <begin position="726"/>
        <end position="740"/>
    </location>
</feature>